<organism evidence="2 3">
    <name type="scientific">Luteococcus japonicus LSP_Lj1</name>
    <dbReference type="NCBI Taxonomy" id="1255658"/>
    <lineage>
        <taxon>Bacteria</taxon>
        <taxon>Bacillati</taxon>
        <taxon>Actinomycetota</taxon>
        <taxon>Actinomycetes</taxon>
        <taxon>Propionibacteriales</taxon>
        <taxon>Propionibacteriaceae</taxon>
        <taxon>Luteococcus</taxon>
    </lineage>
</organism>
<evidence type="ECO:0000313" key="2">
    <source>
        <dbReference type="EMBL" id="SJN33344.1"/>
    </source>
</evidence>
<evidence type="ECO:0000313" key="3">
    <source>
        <dbReference type="Proteomes" id="UP000188342"/>
    </source>
</evidence>
<evidence type="ECO:0000259" key="1">
    <source>
        <dbReference type="Pfam" id="PF20408"/>
    </source>
</evidence>
<dbReference type="AlphaFoldDB" id="A0A1R4JN42"/>
<dbReference type="RefSeq" id="WP_094764722.1">
    <property type="nucleotide sequence ID" value="NZ_FUKQ01000032.1"/>
</dbReference>
<accession>A0A1R4JN42</accession>
<reference evidence="2 3" key="1">
    <citation type="submission" date="2017-02" db="EMBL/GenBank/DDBJ databases">
        <authorList>
            <person name="Peterson S.W."/>
        </authorList>
    </citation>
    <scope>NUCLEOTIDE SEQUENCE [LARGE SCALE GENOMIC DNA]</scope>
    <source>
        <strain evidence="2 3">LSP_Lj1</strain>
    </source>
</reference>
<dbReference type="InterPro" id="IPR046879">
    <property type="entry name" value="KANL3/Tex30_Abhydrolase"/>
</dbReference>
<gene>
    <name evidence="2" type="ORF">FM114_08550</name>
</gene>
<dbReference type="InterPro" id="IPR026555">
    <property type="entry name" value="NSL3/Tex30"/>
</dbReference>
<dbReference type="Pfam" id="PF20408">
    <property type="entry name" value="Abhydrolase_11"/>
    <property type="match status" value="1"/>
</dbReference>
<dbReference type="PANTHER" id="PTHR13136:SF11">
    <property type="entry name" value="TESTIS-EXPRESSED PROTEIN 30"/>
    <property type="match status" value="1"/>
</dbReference>
<name>A0A1R4JN42_9ACTN</name>
<keyword evidence="3" id="KW-1185">Reference proteome</keyword>
<dbReference type="InterPro" id="IPR029058">
    <property type="entry name" value="AB_hydrolase_fold"/>
</dbReference>
<feature type="domain" description="KANL3/Tex30 alpha/beta hydrolase-like" evidence="1">
    <location>
        <begin position="27"/>
        <end position="217"/>
    </location>
</feature>
<dbReference type="STRING" id="1255658.FM114_08550"/>
<dbReference type="SUPFAM" id="SSF53474">
    <property type="entry name" value="alpha/beta-Hydrolases"/>
    <property type="match status" value="1"/>
</dbReference>
<proteinExistence type="predicted"/>
<dbReference type="Gene3D" id="3.40.50.1820">
    <property type="entry name" value="alpha/beta hydrolase"/>
    <property type="match status" value="1"/>
</dbReference>
<protein>
    <submittedName>
        <fullName evidence="2">Esterase/lipase/thioesterase family active site</fullName>
    </submittedName>
</protein>
<dbReference type="PANTHER" id="PTHR13136">
    <property type="entry name" value="TESTIS DEVELOPMENT PROTEIN PRTD"/>
    <property type="match status" value="1"/>
</dbReference>
<dbReference type="OrthoDB" id="652634at2"/>
<dbReference type="EMBL" id="FUKQ01000032">
    <property type="protein sequence ID" value="SJN33344.1"/>
    <property type="molecule type" value="Genomic_DNA"/>
</dbReference>
<dbReference type="Proteomes" id="UP000188342">
    <property type="component" value="Unassembled WGS sequence"/>
</dbReference>
<sequence length="223" mass="23406">MSHVIEVETSQGPGRMVVDGVCERPSRLLVLGHGAGGGIEAPDLLQLAHRLPSDTSGSITVARFEQPWRTAGRKVAVAPRRLDEAMCEALPQLVDRLRPGTLVLGGRSAGARVACRTGRELGAAGIVALSFPLHPPGRPEKSRADELLGLALPALVVQGERDPFGGPAEFAGLLAEEAELQLLAVAGARHELVPPVRGRQEPELVWAAIASRVAAFVRGTAGE</sequence>